<dbReference type="Proteomes" id="UP000265566">
    <property type="component" value="Chromosome 4"/>
</dbReference>
<organism evidence="1">
    <name type="scientific">Medicago truncatula</name>
    <name type="common">Barrel medic</name>
    <name type="synonym">Medicago tribuloides</name>
    <dbReference type="NCBI Taxonomy" id="3880"/>
    <lineage>
        <taxon>Eukaryota</taxon>
        <taxon>Viridiplantae</taxon>
        <taxon>Streptophyta</taxon>
        <taxon>Embryophyta</taxon>
        <taxon>Tracheophyta</taxon>
        <taxon>Spermatophyta</taxon>
        <taxon>Magnoliopsida</taxon>
        <taxon>eudicotyledons</taxon>
        <taxon>Gunneridae</taxon>
        <taxon>Pentapetalae</taxon>
        <taxon>rosids</taxon>
        <taxon>fabids</taxon>
        <taxon>Fabales</taxon>
        <taxon>Fabaceae</taxon>
        <taxon>Papilionoideae</taxon>
        <taxon>50 kb inversion clade</taxon>
        <taxon>NPAAA clade</taxon>
        <taxon>Hologalegina</taxon>
        <taxon>IRL clade</taxon>
        <taxon>Trifolieae</taxon>
        <taxon>Medicago</taxon>
    </lineage>
</organism>
<proteinExistence type="predicted"/>
<protein>
    <submittedName>
        <fullName evidence="1">Uncharacterized protein</fullName>
    </submittedName>
</protein>
<sequence>MMMIFCKPKTILIVELLAHVLLVFAAAVFGVEDWQQTAMLTGISGSYQPPILGGLDQLQRQDVVGWEGLSLLGLQYIA</sequence>
<gene>
    <name evidence="1" type="ORF">MtrunA17_Chr4g0033691</name>
</gene>
<dbReference type="AlphaFoldDB" id="A0A396I6B8"/>
<dbReference type="EMBL" id="PSQE01000004">
    <property type="protein sequence ID" value="RHN61166.1"/>
    <property type="molecule type" value="Genomic_DNA"/>
</dbReference>
<name>A0A396I6B8_MEDTR</name>
<reference evidence="1" key="1">
    <citation type="journal article" date="2018" name="Nat. Plants">
        <title>Whole-genome landscape of Medicago truncatula symbiotic genes.</title>
        <authorList>
            <person name="Pecrix Y."/>
            <person name="Gamas P."/>
            <person name="Carrere S."/>
        </authorList>
    </citation>
    <scope>NUCLEOTIDE SEQUENCE</scope>
    <source>
        <tissue evidence="1">Leaves</tissue>
    </source>
</reference>
<dbReference type="Gramene" id="rna23602">
    <property type="protein sequence ID" value="RHN61166.1"/>
    <property type="gene ID" value="gene23602"/>
</dbReference>
<evidence type="ECO:0000313" key="1">
    <source>
        <dbReference type="EMBL" id="RHN61166.1"/>
    </source>
</evidence>
<accession>A0A396I6B8</accession>
<comment type="caution">
    <text evidence="1">The sequence shown here is derived from an EMBL/GenBank/DDBJ whole genome shotgun (WGS) entry which is preliminary data.</text>
</comment>